<dbReference type="AlphaFoldDB" id="A0A9D1FD40"/>
<dbReference type="InterPro" id="IPR038503">
    <property type="entry name" value="SpoIIIAH_sf"/>
</dbReference>
<organism evidence="2 3">
    <name type="scientific">Candidatus Scatomorpha merdipullorum</name>
    <dbReference type="NCBI Taxonomy" id="2840927"/>
    <lineage>
        <taxon>Bacteria</taxon>
        <taxon>Bacillati</taxon>
        <taxon>Bacillota</taxon>
        <taxon>Clostridia</taxon>
        <taxon>Eubacteriales</taxon>
        <taxon>Candidatus Scatomorpha</taxon>
    </lineage>
</organism>
<evidence type="ECO:0000313" key="2">
    <source>
        <dbReference type="EMBL" id="HIS66091.1"/>
    </source>
</evidence>
<dbReference type="Proteomes" id="UP000824001">
    <property type="component" value="Unassembled WGS sequence"/>
</dbReference>
<dbReference type="Gene3D" id="1.10.287.4300">
    <property type="entry name" value="Stage III sporulation protein AH-like"/>
    <property type="match status" value="1"/>
</dbReference>
<dbReference type="InterPro" id="IPR024232">
    <property type="entry name" value="SpoIIIAH"/>
</dbReference>
<reference evidence="2" key="1">
    <citation type="submission" date="2020-10" db="EMBL/GenBank/DDBJ databases">
        <authorList>
            <person name="Gilroy R."/>
        </authorList>
    </citation>
    <scope>NUCLEOTIDE SEQUENCE</scope>
    <source>
        <strain evidence="2">ChiHjej10B9-9673</strain>
    </source>
</reference>
<comment type="caution">
    <text evidence="2">The sequence shown here is derived from an EMBL/GenBank/DDBJ whole genome shotgun (WGS) entry which is preliminary data.</text>
</comment>
<proteinExistence type="predicted"/>
<dbReference type="EMBL" id="DVJK01000027">
    <property type="protein sequence ID" value="HIS66091.1"/>
    <property type="molecule type" value="Genomic_DNA"/>
</dbReference>
<feature type="compositionally biased region" description="Pro residues" evidence="1">
    <location>
        <begin position="180"/>
        <end position="191"/>
    </location>
</feature>
<name>A0A9D1FD40_9FIRM</name>
<sequence length="191" mass="19612">MKKAKRNIVIAAVLVFVCAAVYLNWSYNRSEDVSPVSEDAAGDEAETSAGTEDDYFARARLTRQSSRDEALGLLETAAAGEGASQETIDGAMDAIAAMAAWSMQEAQIENLLLAKNFSDCVAYISSDGVTVAVPAPVEGLSAAAVAQVTETVMAETGREAESIRVIEVKPGGAGSAPAASPEPSPSASPAA</sequence>
<evidence type="ECO:0000256" key="1">
    <source>
        <dbReference type="SAM" id="MobiDB-lite"/>
    </source>
</evidence>
<reference evidence="2" key="2">
    <citation type="journal article" date="2021" name="PeerJ">
        <title>Extensive microbial diversity within the chicken gut microbiome revealed by metagenomics and culture.</title>
        <authorList>
            <person name="Gilroy R."/>
            <person name="Ravi A."/>
            <person name="Getino M."/>
            <person name="Pursley I."/>
            <person name="Horton D.L."/>
            <person name="Alikhan N.F."/>
            <person name="Baker D."/>
            <person name="Gharbi K."/>
            <person name="Hall N."/>
            <person name="Watson M."/>
            <person name="Adriaenssens E.M."/>
            <person name="Foster-Nyarko E."/>
            <person name="Jarju S."/>
            <person name="Secka A."/>
            <person name="Antonio M."/>
            <person name="Oren A."/>
            <person name="Chaudhuri R.R."/>
            <person name="La Ragione R."/>
            <person name="Hildebrand F."/>
            <person name="Pallen M.J."/>
        </authorList>
    </citation>
    <scope>NUCLEOTIDE SEQUENCE</scope>
    <source>
        <strain evidence="2">ChiHjej10B9-9673</strain>
    </source>
</reference>
<evidence type="ECO:0000313" key="3">
    <source>
        <dbReference type="Proteomes" id="UP000824001"/>
    </source>
</evidence>
<accession>A0A9D1FD40</accession>
<protein>
    <submittedName>
        <fullName evidence="2">SpoIIIAH-like family protein</fullName>
    </submittedName>
</protein>
<gene>
    <name evidence="2" type="ORF">IAC18_00875</name>
</gene>
<dbReference type="Pfam" id="PF12685">
    <property type="entry name" value="SpoIIIAH"/>
    <property type="match status" value="1"/>
</dbReference>
<feature type="region of interest" description="Disordered" evidence="1">
    <location>
        <begin position="168"/>
        <end position="191"/>
    </location>
</feature>